<sequence length="124" mass="13934">MKCLMWICGLHTPADGDIRTCAVREMEGNPETTLNELSLEIQQFLNIKQNAKLLGSLPSLLQPEANAVAAKKNCARNPPSPCFRCGGAHCAKEFNFINKMCHNLRLVGHKKDYCKMFTKKKKQN</sequence>
<accession>A0A183UY29</accession>
<evidence type="ECO:0000313" key="3">
    <source>
        <dbReference type="WBParaSite" id="TCNE_0001339901-mRNA-1"/>
    </source>
</evidence>
<dbReference type="WBParaSite" id="TCNE_0001339901-mRNA-1">
    <property type="protein sequence ID" value="TCNE_0001339901-mRNA-1"/>
    <property type="gene ID" value="TCNE_0001339901"/>
</dbReference>
<evidence type="ECO:0000313" key="1">
    <source>
        <dbReference type="EMBL" id="VDM44720.1"/>
    </source>
</evidence>
<reference evidence="1 2" key="2">
    <citation type="submission" date="2018-11" db="EMBL/GenBank/DDBJ databases">
        <authorList>
            <consortium name="Pathogen Informatics"/>
        </authorList>
    </citation>
    <scope>NUCLEOTIDE SEQUENCE [LARGE SCALE GENOMIC DNA]</scope>
</reference>
<organism evidence="2 3">
    <name type="scientific">Toxocara canis</name>
    <name type="common">Canine roundworm</name>
    <dbReference type="NCBI Taxonomy" id="6265"/>
    <lineage>
        <taxon>Eukaryota</taxon>
        <taxon>Metazoa</taxon>
        <taxon>Ecdysozoa</taxon>
        <taxon>Nematoda</taxon>
        <taxon>Chromadorea</taxon>
        <taxon>Rhabditida</taxon>
        <taxon>Spirurina</taxon>
        <taxon>Ascaridomorpha</taxon>
        <taxon>Ascaridoidea</taxon>
        <taxon>Toxocaridae</taxon>
        <taxon>Toxocara</taxon>
    </lineage>
</organism>
<keyword evidence="2" id="KW-1185">Reference proteome</keyword>
<reference evidence="3" key="1">
    <citation type="submission" date="2016-06" db="UniProtKB">
        <authorList>
            <consortium name="WormBaseParasite"/>
        </authorList>
    </citation>
    <scope>IDENTIFICATION</scope>
</reference>
<dbReference type="AlphaFoldDB" id="A0A183UY29"/>
<name>A0A183UY29_TOXCA</name>
<dbReference type="EMBL" id="UYWY01021703">
    <property type="protein sequence ID" value="VDM44720.1"/>
    <property type="molecule type" value="Genomic_DNA"/>
</dbReference>
<dbReference type="Proteomes" id="UP000050794">
    <property type="component" value="Unassembled WGS sequence"/>
</dbReference>
<protein>
    <submittedName>
        <fullName evidence="3">C2H2-type domain-containing protein</fullName>
    </submittedName>
</protein>
<proteinExistence type="predicted"/>
<evidence type="ECO:0000313" key="2">
    <source>
        <dbReference type="Proteomes" id="UP000050794"/>
    </source>
</evidence>
<gene>
    <name evidence="1" type="ORF">TCNE_LOCUS13399</name>
</gene>